<keyword evidence="1" id="KW-0812">Transmembrane</keyword>
<name>A0A397VG49_9GLOM</name>
<accession>A0A397VG49</accession>
<evidence type="ECO:0000313" key="2">
    <source>
        <dbReference type="EMBL" id="RIB21440.1"/>
    </source>
</evidence>
<dbReference type="AlphaFoldDB" id="A0A397VG49"/>
<reference evidence="2 3" key="1">
    <citation type="submission" date="2018-06" db="EMBL/GenBank/DDBJ databases">
        <title>Comparative genomics reveals the genomic features of Rhizophagus irregularis, R. cerebriforme, R. diaphanum and Gigaspora rosea, and their symbiotic lifestyle signature.</title>
        <authorList>
            <person name="Morin E."/>
            <person name="San Clemente H."/>
            <person name="Chen E.C.H."/>
            <person name="De La Providencia I."/>
            <person name="Hainaut M."/>
            <person name="Kuo A."/>
            <person name="Kohler A."/>
            <person name="Murat C."/>
            <person name="Tang N."/>
            <person name="Roy S."/>
            <person name="Loubradou J."/>
            <person name="Henrissat B."/>
            <person name="Grigoriev I.V."/>
            <person name="Corradi N."/>
            <person name="Roux C."/>
            <person name="Martin F.M."/>
        </authorList>
    </citation>
    <scope>NUCLEOTIDE SEQUENCE [LARGE SCALE GENOMIC DNA]</scope>
    <source>
        <strain evidence="2 3">DAOM 194757</strain>
    </source>
</reference>
<evidence type="ECO:0000256" key="1">
    <source>
        <dbReference type="SAM" id="Phobius"/>
    </source>
</evidence>
<proteinExistence type="predicted"/>
<protein>
    <submittedName>
        <fullName evidence="2">Uncharacterized protein</fullName>
    </submittedName>
</protein>
<dbReference type="EMBL" id="QKWP01000361">
    <property type="protein sequence ID" value="RIB21440.1"/>
    <property type="molecule type" value="Genomic_DNA"/>
</dbReference>
<keyword evidence="3" id="KW-1185">Reference proteome</keyword>
<dbReference type="Proteomes" id="UP000266673">
    <property type="component" value="Unassembled WGS sequence"/>
</dbReference>
<comment type="caution">
    <text evidence="2">The sequence shown here is derived from an EMBL/GenBank/DDBJ whole genome shotgun (WGS) entry which is preliminary data.</text>
</comment>
<keyword evidence="1" id="KW-1133">Transmembrane helix</keyword>
<feature type="transmembrane region" description="Helical" evidence="1">
    <location>
        <begin position="20"/>
        <end position="45"/>
    </location>
</feature>
<organism evidence="2 3">
    <name type="scientific">Gigaspora rosea</name>
    <dbReference type="NCBI Taxonomy" id="44941"/>
    <lineage>
        <taxon>Eukaryota</taxon>
        <taxon>Fungi</taxon>
        <taxon>Fungi incertae sedis</taxon>
        <taxon>Mucoromycota</taxon>
        <taxon>Glomeromycotina</taxon>
        <taxon>Glomeromycetes</taxon>
        <taxon>Diversisporales</taxon>
        <taxon>Gigasporaceae</taxon>
        <taxon>Gigaspora</taxon>
    </lineage>
</organism>
<gene>
    <name evidence="2" type="ORF">C2G38_2176649</name>
</gene>
<sequence length="61" mass="6956">MAAAPKVATSDFSQYNVQGFWVLAVLTTGSLFRWSLIFTLSWFIINLNRLSQENLFGIKKD</sequence>
<keyword evidence="1" id="KW-0472">Membrane</keyword>
<evidence type="ECO:0000313" key="3">
    <source>
        <dbReference type="Proteomes" id="UP000266673"/>
    </source>
</evidence>